<dbReference type="VEuPathDB" id="FungiDB:VP01_336g4"/>
<organism evidence="1 2">
    <name type="scientific">Puccinia sorghi</name>
    <dbReference type="NCBI Taxonomy" id="27349"/>
    <lineage>
        <taxon>Eukaryota</taxon>
        <taxon>Fungi</taxon>
        <taxon>Dikarya</taxon>
        <taxon>Basidiomycota</taxon>
        <taxon>Pucciniomycotina</taxon>
        <taxon>Pucciniomycetes</taxon>
        <taxon>Pucciniales</taxon>
        <taxon>Pucciniaceae</taxon>
        <taxon>Puccinia</taxon>
    </lineage>
</organism>
<comment type="caution">
    <text evidence="1">The sequence shown here is derived from an EMBL/GenBank/DDBJ whole genome shotgun (WGS) entry which is preliminary data.</text>
</comment>
<dbReference type="STRING" id="27349.A0A0L6UWY4"/>
<gene>
    <name evidence="1" type="ORF">VP01_336g4</name>
</gene>
<keyword evidence="2" id="KW-1185">Reference proteome</keyword>
<dbReference type="EMBL" id="LAVV01008357">
    <property type="protein sequence ID" value="KNZ53019.1"/>
    <property type="molecule type" value="Genomic_DNA"/>
</dbReference>
<reference evidence="1 2" key="1">
    <citation type="submission" date="2015-08" db="EMBL/GenBank/DDBJ databases">
        <title>Next Generation Sequencing and Analysis of the Genome of Puccinia sorghi L Schw, the Causal Agent of Maize Common Rust.</title>
        <authorList>
            <person name="Rochi L."/>
            <person name="Burguener G."/>
            <person name="Darino M."/>
            <person name="Turjanski A."/>
            <person name="Kreff E."/>
            <person name="Dieguez M.J."/>
            <person name="Sacco F."/>
        </authorList>
    </citation>
    <scope>NUCLEOTIDE SEQUENCE [LARGE SCALE GENOMIC DNA]</scope>
    <source>
        <strain evidence="1 2">RO10H11247</strain>
    </source>
</reference>
<evidence type="ECO:0000313" key="1">
    <source>
        <dbReference type="EMBL" id="KNZ53019.1"/>
    </source>
</evidence>
<sequence length="162" mass="17802">MARTVELMLQKNETFFPKMGESSLVSFDSTVSSYDDLLHQDTYESTPLCLSTLKPVEWQLLVALVHLGLNGNGGSPHIPAQVFDISEGSAENYTNRCLSALIDLESKYFKSPSRQERAVCCSENNSSSVYTNCVGLVDGTIISLSFAPAHHKDDYTTATAKR</sequence>
<evidence type="ECO:0008006" key="3">
    <source>
        <dbReference type="Google" id="ProtNLM"/>
    </source>
</evidence>
<dbReference type="OrthoDB" id="2497455at2759"/>
<dbReference type="Proteomes" id="UP000037035">
    <property type="component" value="Unassembled WGS sequence"/>
</dbReference>
<name>A0A0L6UWY4_9BASI</name>
<evidence type="ECO:0000313" key="2">
    <source>
        <dbReference type="Proteomes" id="UP000037035"/>
    </source>
</evidence>
<dbReference type="AlphaFoldDB" id="A0A0L6UWY4"/>
<proteinExistence type="predicted"/>
<protein>
    <recommendedName>
        <fullName evidence="3">DDE Tnp4 domain-containing protein</fullName>
    </recommendedName>
</protein>
<accession>A0A0L6UWY4</accession>